<keyword evidence="1" id="KW-0238">DNA-binding</keyword>
<name>E6PFI1_9ZZZZ</name>
<dbReference type="InterPro" id="IPR000551">
    <property type="entry name" value="MerR-type_HTH_dom"/>
</dbReference>
<dbReference type="SUPFAM" id="SSF46955">
    <property type="entry name" value="Putative DNA-binding domain"/>
    <property type="match status" value="1"/>
</dbReference>
<dbReference type="InterPro" id="IPR012925">
    <property type="entry name" value="TipAS_dom"/>
</dbReference>
<dbReference type="InterPro" id="IPR047057">
    <property type="entry name" value="MerR_fam"/>
</dbReference>
<dbReference type="CDD" id="cd01106">
    <property type="entry name" value="HTH_TipAL-Mta"/>
    <property type="match status" value="1"/>
</dbReference>
<dbReference type="PANTHER" id="PTHR30204:SF90">
    <property type="entry name" value="HTH-TYPE TRANSCRIPTIONAL ACTIVATOR MTA"/>
    <property type="match status" value="1"/>
</dbReference>
<feature type="domain" description="HTH merR-type" evidence="2">
    <location>
        <begin position="4"/>
        <end position="73"/>
    </location>
</feature>
<dbReference type="PROSITE" id="PS50937">
    <property type="entry name" value="HTH_MERR_2"/>
    <property type="match status" value="1"/>
</dbReference>
<dbReference type="EMBL" id="CABL01000006">
    <property type="protein sequence ID" value="CBH75217.1"/>
    <property type="molecule type" value="Genomic_DNA"/>
</dbReference>
<gene>
    <name evidence="3" type="ORF">CARN1_1542</name>
</gene>
<protein>
    <submittedName>
        <fullName evidence="3">Transcriptional regulator, MerR family</fullName>
    </submittedName>
</protein>
<evidence type="ECO:0000313" key="3">
    <source>
        <dbReference type="EMBL" id="CBH75217.1"/>
    </source>
</evidence>
<reference evidence="3" key="1">
    <citation type="submission" date="2009-10" db="EMBL/GenBank/DDBJ databases">
        <title>Diversity of trophic interactions inside an arsenic-rich microbial ecosystem.</title>
        <authorList>
            <person name="Bertin P.N."/>
            <person name="Heinrich-Salmeron A."/>
            <person name="Pelletier E."/>
            <person name="Goulhen-Chollet F."/>
            <person name="Arsene-Ploetze F."/>
            <person name="Gallien S."/>
            <person name="Calteau A."/>
            <person name="Vallenet D."/>
            <person name="Casiot C."/>
            <person name="Chane-Woon-Ming B."/>
            <person name="Giloteaux L."/>
            <person name="Barakat M."/>
            <person name="Bonnefoy V."/>
            <person name="Bruneel O."/>
            <person name="Chandler M."/>
            <person name="Cleiss J."/>
            <person name="Duran R."/>
            <person name="Elbaz-Poulichet F."/>
            <person name="Fonknechten N."/>
            <person name="Lauga B."/>
            <person name="Mornico D."/>
            <person name="Ortet P."/>
            <person name="Schaeffer C."/>
            <person name="Siguier P."/>
            <person name="Alexander Thil Smith A."/>
            <person name="Van Dorsselaer A."/>
            <person name="Weissenbach J."/>
            <person name="Medigue C."/>
            <person name="Le Paslier D."/>
        </authorList>
    </citation>
    <scope>NUCLEOTIDE SEQUENCE</scope>
</reference>
<dbReference type="SMART" id="SM00422">
    <property type="entry name" value="HTH_MERR"/>
    <property type="match status" value="1"/>
</dbReference>
<dbReference type="InterPro" id="IPR009061">
    <property type="entry name" value="DNA-bd_dom_put_sf"/>
</dbReference>
<dbReference type="Pfam" id="PF13411">
    <property type="entry name" value="MerR_1"/>
    <property type="match status" value="1"/>
</dbReference>
<evidence type="ECO:0000259" key="2">
    <source>
        <dbReference type="PROSITE" id="PS50937"/>
    </source>
</evidence>
<dbReference type="PRINTS" id="PR00040">
    <property type="entry name" value="HTHMERR"/>
</dbReference>
<accession>E6PFI1</accession>
<dbReference type="GO" id="GO:0003677">
    <property type="term" value="F:DNA binding"/>
    <property type="evidence" value="ECO:0007669"/>
    <property type="project" value="UniProtKB-KW"/>
</dbReference>
<dbReference type="Pfam" id="PF07739">
    <property type="entry name" value="TipAS"/>
    <property type="match status" value="1"/>
</dbReference>
<evidence type="ECO:0000256" key="1">
    <source>
        <dbReference type="ARBA" id="ARBA00023125"/>
    </source>
</evidence>
<dbReference type="GO" id="GO:0003700">
    <property type="term" value="F:DNA-binding transcription factor activity"/>
    <property type="evidence" value="ECO:0007669"/>
    <property type="project" value="InterPro"/>
</dbReference>
<sequence>MNERYRIGAFARLTGITVRTLHHYDRIGLLRPQGRSDARYRLYGDRELMRLQQIVTLKALGFDLATIGRMLDDERFDIGRALDAQIAMLEERREGIEKIVEAMRAARESLRLAPSLRSERFVRAIQGTLMMNQIDYGKHFTPEQLRALGERSLGETEQANITAAWNTLFSDIAAAENVDPASVQAQALLERWESLVAAFTQNDPSMERSLASFYADETNRTKVAAATPQMPKAWRFVERARIAREAAR</sequence>
<dbReference type="PROSITE" id="PS00552">
    <property type="entry name" value="HTH_MERR_1"/>
    <property type="match status" value="1"/>
</dbReference>
<organism evidence="3">
    <name type="scientific">mine drainage metagenome</name>
    <dbReference type="NCBI Taxonomy" id="410659"/>
    <lineage>
        <taxon>unclassified sequences</taxon>
        <taxon>metagenomes</taxon>
        <taxon>ecological metagenomes</taxon>
    </lineage>
</organism>
<dbReference type="AlphaFoldDB" id="E6PFI1"/>
<dbReference type="Gene3D" id="1.10.1660.10">
    <property type="match status" value="1"/>
</dbReference>
<proteinExistence type="predicted"/>
<dbReference type="PANTHER" id="PTHR30204">
    <property type="entry name" value="REDOX-CYCLING DRUG-SENSING TRANSCRIPTIONAL ACTIVATOR SOXR"/>
    <property type="match status" value="1"/>
</dbReference>
<comment type="caution">
    <text evidence="3">The sequence shown here is derived from an EMBL/GenBank/DDBJ whole genome shotgun (WGS) entry which is preliminary data.</text>
</comment>